<dbReference type="InterPro" id="IPR050388">
    <property type="entry name" value="ABC_Ni/Peptide_Import"/>
</dbReference>
<evidence type="ECO:0000256" key="8">
    <source>
        <dbReference type="ARBA" id="ARBA00023136"/>
    </source>
</evidence>
<reference evidence="10 11" key="1">
    <citation type="submission" date="2019-03" db="EMBL/GenBank/DDBJ databases">
        <title>Genomic Encyclopedia of Type Strains, Phase IV (KMG-IV): sequencing the most valuable type-strain genomes for metagenomic binning, comparative biology and taxonomic classification.</title>
        <authorList>
            <person name="Goeker M."/>
        </authorList>
    </citation>
    <scope>NUCLEOTIDE SEQUENCE [LARGE SCALE GENOMIC DNA]</scope>
    <source>
        <strain evidence="10 11">DSM 18577</strain>
    </source>
</reference>
<evidence type="ECO:0000256" key="5">
    <source>
        <dbReference type="ARBA" id="ARBA00022519"/>
    </source>
</evidence>
<comment type="caution">
    <text evidence="10">The sequence shown here is derived from an EMBL/GenBank/DDBJ whole genome shotgun (WGS) entry which is preliminary data.</text>
</comment>
<dbReference type="Gene3D" id="3.40.50.300">
    <property type="entry name" value="P-loop containing nucleotide triphosphate hydrolases"/>
    <property type="match status" value="1"/>
</dbReference>
<dbReference type="OrthoDB" id="9784450at2"/>
<dbReference type="InterPro" id="IPR013563">
    <property type="entry name" value="Oligopep_ABC_C"/>
</dbReference>
<keyword evidence="7 10" id="KW-0067">ATP-binding</keyword>
<dbReference type="InterPro" id="IPR027417">
    <property type="entry name" value="P-loop_NTPase"/>
</dbReference>
<dbReference type="EMBL" id="SMGD01000001">
    <property type="protein sequence ID" value="TCK63924.1"/>
    <property type="molecule type" value="Genomic_DNA"/>
</dbReference>
<dbReference type="GO" id="GO:0005524">
    <property type="term" value="F:ATP binding"/>
    <property type="evidence" value="ECO:0007669"/>
    <property type="project" value="UniProtKB-KW"/>
</dbReference>
<keyword evidence="4" id="KW-1003">Cell membrane</keyword>
<comment type="similarity">
    <text evidence="2">Belongs to the ABC transporter superfamily.</text>
</comment>
<keyword evidence="11" id="KW-1185">Reference proteome</keyword>
<dbReference type="GO" id="GO:0015833">
    <property type="term" value="P:peptide transport"/>
    <property type="evidence" value="ECO:0007669"/>
    <property type="project" value="InterPro"/>
</dbReference>
<accession>A0A4R1KGU5</accession>
<dbReference type="PROSITE" id="PS50893">
    <property type="entry name" value="ABC_TRANSPORTER_2"/>
    <property type="match status" value="1"/>
</dbReference>
<dbReference type="Proteomes" id="UP000295565">
    <property type="component" value="Unassembled WGS sequence"/>
</dbReference>
<evidence type="ECO:0000313" key="10">
    <source>
        <dbReference type="EMBL" id="TCK63924.1"/>
    </source>
</evidence>
<keyword evidence="8" id="KW-0472">Membrane</keyword>
<gene>
    <name evidence="10" type="ORF">EV690_0038</name>
</gene>
<evidence type="ECO:0000256" key="2">
    <source>
        <dbReference type="ARBA" id="ARBA00005417"/>
    </source>
</evidence>
<dbReference type="CDD" id="cd03257">
    <property type="entry name" value="ABC_NikE_OppD_transporters"/>
    <property type="match status" value="1"/>
</dbReference>
<dbReference type="InterPro" id="IPR003439">
    <property type="entry name" value="ABC_transporter-like_ATP-bd"/>
</dbReference>
<dbReference type="AlphaFoldDB" id="A0A4R1KGU5"/>
<dbReference type="SMART" id="SM00382">
    <property type="entry name" value="AAA"/>
    <property type="match status" value="1"/>
</dbReference>
<dbReference type="RefSeq" id="WP_131910927.1">
    <property type="nucleotide sequence ID" value="NZ_OU594967.1"/>
</dbReference>
<organism evidence="10 11">
    <name type="scientific">Celerinatantimonas diazotrophica</name>
    <dbReference type="NCBI Taxonomy" id="412034"/>
    <lineage>
        <taxon>Bacteria</taxon>
        <taxon>Pseudomonadati</taxon>
        <taxon>Pseudomonadota</taxon>
        <taxon>Gammaproteobacteria</taxon>
        <taxon>Celerinatantimonadaceae</taxon>
        <taxon>Celerinatantimonas</taxon>
    </lineage>
</organism>
<dbReference type="Pfam" id="PF00005">
    <property type="entry name" value="ABC_tran"/>
    <property type="match status" value="1"/>
</dbReference>
<dbReference type="InterPro" id="IPR003593">
    <property type="entry name" value="AAA+_ATPase"/>
</dbReference>
<evidence type="ECO:0000256" key="7">
    <source>
        <dbReference type="ARBA" id="ARBA00022840"/>
    </source>
</evidence>
<evidence type="ECO:0000256" key="4">
    <source>
        <dbReference type="ARBA" id="ARBA00022475"/>
    </source>
</evidence>
<comment type="subcellular location">
    <subcellularLocation>
        <location evidence="1">Cell inner membrane</location>
        <topology evidence="1">Peripheral membrane protein</topology>
    </subcellularLocation>
</comment>
<name>A0A4R1KGU5_9GAMM</name>
<dbReference type="PANTHER" id="PTHR43297">
    <property type="entry name" value="OLIGOPEPTIDE TRANSPORT ATP-BINDING PROTEIN APPD"/>
    <property type="match status" value="1"/>
</dbReference>
<dbReference type="NCBIfam" id="TIGR01727">
    <property type="entry name" value="oligo_HPY"/>
    <property type="match status" value="1"/>
</dbReference>
<dbReference type="GO" id="GO:0005886">
    <property type="term" value="C:plasma membrane"/>
    <property type="evidence" value="ECO:0007669"/>
    <property type="project" value="UniProtKB-SubCell"/>
</dbReference>
<sequence length="332" mass="37210">MALLDIRNLTIEIETPAGLVKAVERVSLTMAEGEIRALVGESGSGKSLIAKALLGVTKPTWRIRADRMRLGKLDLLSLTPKQRRQMMGREIAMIFQEPASCLDPAEKIGEQLIEAIPWSLFKGKIWQRIGWRHKEARNLLHRVGIKNPRRIMRSYPYELSDGICQKIMIAMAIAGQPRLLVADEPTTSMETTTAMQILRLLDKLSKLNNTAVLLINHDFRTLADLADQVTVLYCGQTVESGQSKQVLDNPHHPYTSALINAVPNYLDGLEPKSRLPSLPGATPSLQHLPIGCRLGPRCPRAQRECVQQPALVQFKNHYFACHYPLNFEEDRG</sequence>
<proteinExistence type="inferred from homology"/>
<keyword evidence="5" id="KW-0997">Cell inner membrane</keyword>
<evidence type="ECO:0000256" key="6">
    <source>
        <dbReference type="ARBA" id="ARBA00022741"/>
    </source>
</evidence>
<keyword evidence="3" id="KW-0813">Transport</keyword>
<dbReference type="Pfam" id="PF08352">
    <property type="entry name" value="oligo_HPY"/>
    <property type="match status" value="1"/>
</dbReference>
<dbReference type="PANTHER" id="PTHR43297:SF4">
    <property type="entry name" value="PUTRESCINE EXPORT SYSTEM ATP-BINDING PROTEIN SAPD"/>
    <property type="match status" value="1"/>
</dbReference>
<evidence type="ECO:0000259" key="9">
    <source>
        <dbReference type="PROSITE" id="PS50893"/>
    </source>
</evidence>
<feature type="domain" description="ABC transporter" evidence="9">
    <location>
        <begin position="4"/>
        <end position="259"/>
    </location>
</feature>
<evidence type="ECO:0000313" key="11">
    <source>
        <dbReference type="Proteomes" id="UP000295565"/>
    </source>
</evidence>
<dbReference type="GO" id="GO:0016887">
    <property type="term" value="F:ATP hydrolysis activity"/>
    <property type="evidence" value="ECO:0007669"/>
    <property type="project" value="InterPro"/>
</dbReference>
<evidence type="ECO:0000256" key="1">
    <source>
        <dbReference type="ARBA" id="ARBA00004417"/>
    </source>
</evidence>
<evidence type="ECO:0000256" key="3">
    <source>
        <dbReference type="ARBA" id="ARBA00022448"/>
    </source>
</evidence>
<dbReference type="SUPFAM" id="SSF52540">
    <property type="entry name" value="P-loop containing nucleoside triphosphate hydrolases"/>
    <property type="match status" value="1"/>
</dbReference>
<keyword evidence="6" id="KW-0547">Nucleotide-binding</keyword>
<protein>
    <submittedName>
        <fullName evidence="10">Cationic peptide transport system ATP-binding protein</fullName>
    </submittedName>
</protein>